<evidence type="ECO:0000313" key="1">
    <source>
        <dbReference type="EMBL" id="KAK3771150.1"/>
    </source>
</evidence>
<sequence>MSSAFCCRSWKQFLHSDFCQACGSNIVTGRAVLGRRGTLQGRQQLYWLSLGLFSHRSLRVTGGHRRSTKDGAGQQKLLQVVSAAASLDLSLRGSGETLVLACVAERMRGDTGRGKRRSLLIIHSGLEVSILGHRFVCGEIRGEFPSKSRMK</sequence>
<dbReference type="Proteomes" id="UP001283361">
    <property type="component" value="Unassembled WGS sequence"/>
</dbReference>
<organism evidence="1 2">
    <name type="scientific">Elysia crispata</name>
    <name type="common">lettuce slug</name>
    <dbReference type="NCBI Taxonomy" id="231223"/>
    <lineage>
        <taxon>Eukaryota</taxon>
        <taxon>Metazoa</taxon>
        <taxon>Spiralia</taxon>
        <taxon>Lophotrochozoa</taxon>
        <taxon>Mollusca</taxon>
        <taxon>Gastropoda</taxon>
        <taxon>Heterobranchia</taxon>
        <taxon>Euthyneura</taxon>
        <taxon>Panpulmonata</taxon>
        <taxon>Sacoglossa</taxon>
        <taxon>Placobranchoidea</taxon>
        <taxon>Plakobranchidae</taxon>
        <taxon>Elysia</taxon>
    </lineage>
</organism>
<dbReference type="AlphaFoldDB" id="A0AAE1DIL7"/>
<dbReference type="EMBL" id="JAWDGP010003770">
    <property type="protein sequence ID" value="KAK3771150.1"/>
    <property type="molecule type" value="Genomic_DNA"/>
</dbReference>
<keyword evidence="2" id="KW-1185">Reference proteome</keyword>
<gene>
    <name evidence="1" type="ORF">RRG08_055097</name>
</gene>
<proteinExistence type="predicted"/>
<reference evidence="1" key="1">
    <citation type="journal article" date="2023" name="G3 (Bethesda)">
        <title>A reference genome for the long-term kleptoplast-retaining sea slug Elysia crispata morphotype clarki.</title>
        <authorList>
            <person name="Eastman K.E."/>
            <person name="Pendleton A.L."/>
            <person name="Shaikh M.A."/>
            <person name="Suttiyut T."/>
            <person name="Ogas R."/>
            <person name="Tomko P."/>
            <person name="Gavelis G."/>
            <person name="Widhalm J.R."/>
            <person name="Wisecaver J.H."/>
        </authorList>
    </citation>
    <scope>NUCLEOTIDE SEQUENCE</scope>
    <source>
        <strain evidence="1">ECLA1</strain>
    </source>
</reference>
<name>A0AAE1DIL7_9GAST</name>
<protein>
    <submittedName>
        <fullName evidence="1">Uncharacterized protein</fullName>
    </submittedName>
</protein>
<evidence type="ECO:0000313" key="2">
    <source>
        <dbReference type="Proteomes" id="UP001283361"/>
    </source>
</evidence>
<comment type="caution">
    <text evidence="1">The sequence shown here is derived from an EMBL/GenBank/DDBJ whole genome shotgun (WGS) entry which is preliminary data.</text>
</comment>
<accession>A0AAE1DIL7</accession>